<dbReference type="GO" id="GO:0015937">
    <property type="term" value="P:coenzyme A biosynthetic process"/>
    <property type="evidence" value="ECO:0007669"/>
    <property type="project" value="UniProtKB-UniRule"/>
</dbReference>
<dbReference type="AlphaFoldDB" id="A0A1K1LZA9"/>
<dbReference type="Proteomes" id="UP000183461">
    <property type="component" value="Unassembled WGS sequence"/>
</dbReference>
<dbReference type="EMBL" id="FPIP01000001">
    <property type="protein sequence ID" value="SFW16168.1"/>
    <property type="molecule type" value="Genomic_DNA"/>
</dbReference>
<dbReference type="HAMAP" id="MF_00376">
    <property type="entry name" value="Dephospho_CoA_kinase"/>
    <property type="match status" value="1"/>
</dbReference>
<comment type="pathway">
    <text evidence="3">Cofactor biosynthesis; coenzyme A biosynthesis; CoA from (R)-pantothenate: step 5/5.</text>
</comment>
<dbReference type="GO" id="GO:0005737">
    <property type="term" value="C:cytoplasm"/>
    <property type="evidence" value="ECO:0007669"/>
    <property type="project" value="UniProtKB-SubCell"/>
</dbReference>
<keyword evidence="2 3" id="KW-0067">ATP-binding</keyword>
<dbReference type="CDD" id="cd02022">
    <property type="entry name" value="DPCK"/>
    <property type="match status" value="1"/>
</dbReference>
<comment type="similarity">
    <text evidence="3">Belongs to the CoaE family.</text>
</comment>
<dbReference type="PROSITE" id="PS51219">
    <property type="entry name" value="DPCK"/>
    <property type="match status" value="1"/>
</dbReference>
<evidence type="ECO:0000256" key="3">
    <source>
        <dbReference type="HAMAP-Rule" id="MF_00376"/>
    </source>
</evidence>
<dbReference type="GO" id="GO:0004140">
    <property type="term" value="F:dephospho-CoA kinase activity"/>
    <property type="evidence" value="ECO:0007669"/>
    <property type="project" value="UniProtKB-UniRule"/>
</dbReference>
<comment type="catalytic activity">
    <reaction evidence="3">
        <text>3'-dephospho-CoA + ATP = ADP + CoA + H(+)</text>
        <dbReference type="Rhea" id="RHEA:18245"/>
        <dbReference type="ChEBI" id="CHEBI:15378"/>
        <dbReference type="ChEBI" id="CHEBI:30616"/>
        <dbReference type="ChEBI" id="CHEBI:57287"/>
        <dbReference type="ChEBI" id="CHEBI:57328"/>
        <dbReference type="ChEBI" id="CHEBI:456216"/>
        <dbReference type="EC" id="2.7.1.24"/>
    </reaction>
</comment>
<dbReference type="PANTHER" id="PTHR10695:SF46">
    <property type="entry name" value="BIFUNCTIONAL COENZYME A SYNTHASE-RELATED"/>
    <property type="match status" value="1"/>
</dbReference>
<sequence length="215" mass="23767">MNSLNGVMVVGLTGQTGAGKSTVSKIFASNGFTVINCDQVARKIVEKGTKCLDEIADLFGSAVINEDGTLNRRGLAGIVFSDKSKLEALTTITYPYITGEILRQIRVHSMKGEKLILLDAPTLFESRADDFCEIIISVLANADIREKRIIARDGLTVDQAHRRMNSQLDEEFFKSHSDYIIHNNGNMDTVNGIAWEVSGKIRELYKSKQAPMKVQ</sequence>
<dbReference type="EC" id="2.7.1.24" evidence="3 4"/>
<dbReference type="InterPro" id="IPR001977">
    <property type="entry name" value="Depp_CoAkinase"/>
</dbReference>
<dbReference type="Gene3D" id="3.40.50.300">
    <property type="entry name" value="P-loop containing nucleotide triphosphate hydrolases"/>
    <property type="match status" value="1"/>
</dbReference>
<keyword evidence="3" id="KW-0808">Transferase</keyword>
<dbReference type="RefSeq" id="WP_072299269.1">
    <property type="nucleotide sequence ID" value="NZ_FPIP01000001.1"/>
</dbReference>
<gene>
    <name evidence="3" type="primary">coaE</name>
    <name evidence="5" type="ORF">SAMN02910280_0899</name>
</gene>
<keyword evidence="3" id="KW-0963">Cytoplasm</keyword>
<protein>
    <recommendedName>
        <fullName evidence="3 4">Dephospho-CoA kinase</fullName>
        <ecNumber evidence="3 4">2.7.1.24</ecNumber>
    </recommendedName>
    <alternativeName>
        <fullName evidence="3">Dephosphocoenzyme A kinase</fullName>
    </alternativeName>
</protein>
<organism evidence="5 6">
    <name type="scientific">Ruminococcus flavefaciens</name>
    <dbReference type="NCBI Taxonomy" id="1265"/>
    <lineage>
        <taxon>Bacteria</taxon>
        <taxon>Bacillati</taxon>
        <taxon>Bacillota</taxon>
        <taxon>Clostridia</taxon>
        <taxon>Eubacteriales</taxon>
        <taxon>Oscillospiraceae</taxon>
        <taxon>Ruminococcus</taxon>
    </lineage>
</organism>
<evidence type="ECO:0000256" key="1">
    <source>
        <dbReference type="ARBA" id="ARBA00022741"/>
    </source>
</evidence>
<keyword evidence="1 3" id="KW-0547">Nucleotide-binding</keyword>
<keyword evidence="3" id="KW-0173">Coenzyme A biosynthesis</keyword>
<dbReference type="SUPFAM" id="SSF52540">
    <property type="entry name" value="P-loop containing nucleoside triphosphate hydrolases"/>
    <property type="match status" value="1"/>
</dbReference>
<comment type="subcellular location">
    <subcellularLocation>
        <location evidence="3">Cytoplasm</location>
    </subcellularLocation>
</comment>
<dbReference type="GO" id="GO:0005524">
    <property type="term" value="F:ATP binding"/>
    <property type="evidence" value="ECO:0007669"/>
    <property type="project" value="UniProtKB-UniRule"/>
</dbReference>
<keyword evidence="3 5" id="KW-0418">Kinase</keyword>
<dbReference type="Pfam" id="PF01121">
    <property type="entry name" value="CoaE"/>
    <property type="match status" value="1"/>
</dbReference>
<reference evidence="5 6" key="1">
    <citation type="submission" date="2016-11" db="EMBL/GenBank/DDBJ databases">
        <authorList>
            <person name="Jaros S."/>
            <person name="Januszkiewicz K."/>
            <person name="Wedrychowicz H."/>
        </authorList>
    </citation>
    <scope>NUCLEOTIDE SEQUENCE [LARGE SCALE GENOMIC DNA]</scope>
    <source>
        <strain evidence="5 6">YL228</strain>
    </source>
</reference>
<dbReference type="PANTHER" id="PTHR10695">
    <property type="entry name" value="DEPHOSPHO-COA KINASE-RELATED"/>
    <property type="match status" value="1"/>
</dbReference>
<evidence type="ECO:0000256" key="2">
    <source>
        <dbReference type="ARBA" id="ARBA00022840"/>
    </source>
</evidence>
<name>A0A1K1LZA9_RUMFL</name>
<dbReference type="NCBIfam" id="TIGR00152">
    <property type="entry name" value="dephospho-CoA kinase"/>
    <property type="match status" value="1"/>
</dbReference>
<accession>A0A1K1LZA9</accession>
<evidence type="ECO:0000256" key="4">
    <source>
        <dbReference type="NCBIfam" id="TIGR00152"/>
    </source>
</evidence>
<dbReference type="InterPro" id="IPR027417">
    <property type="entry name" value="P-loop_NTPase"/>
</dbReference>
<comment type="function">
    <text evidence="3">Catalyzes the phosphorylation of the 3'-hydroxyl group of dephosphocoenzyme A to form coenzyme A.</text>
</comment>
<dbReference type="UniPathway" id="UPA00241">
    <property type="reaction ID" value="UER00356"/>
</dbReference>
<evidence type="ECO:0000313" key="5">
    <source>
        <dbReference type="EMBL" id="SFW16168.1"/>
    </source>
</evidence>
<proteinExistence type="inferred from homology"/>
<feature type="binding site" evidence="3">
    <location>
        <begin position="17"/>
        <end position="22"/>
    </location>
    <ligand>
        <name>ATP</name>
        <dbReference type="ChEBI" id="CHEBI:30616"/>
    </ligand>
</feature>
<evidence type="ECO:0000313" key="6">
    <source>
        <dbReference type="Proteomes" id="UP000183461"/>
    </source>
</evidence>